<name>A0AAE3KMV2_9PSEU</name>
<feature type="transmembrane region" description="Helical" evidence="1">
    <location>
        <begin position="128"/>
        <end position="146"/>
    </location>
</feature>
<dbReference type="EMBL" id="JAMTCK010000012">
    <property type="protein sequence ID" value="MCP2168038.1"/>
    <property type="molecule type" value="Genomic_DNA"/>
</dbReference>
<evidence type="ECO:0000259" key="2">
    <source>
        <dbReference type="Pfam" id="PF04235"/>
    </source>
</evidence>
<evidence type="ECO:0000313" key="3">
    <source>
        <dbReference type="EMBL" id="MCP2168038.1"/>
    </source>
</evidence>
<dbReference type="Proteomes" id="UP001206128">
    <property type="component" value="Unassembled WGS sequence"/>
</dbReference>
<feature type="transmembrane region" description="Helical" evidence="1">
    <location>
        <begin position="249"/>
        <end position="270"/>
    </location>
</feature>
<feature type="transmembrane region" description="Helical" evidence="1">
    <location>
        <begin position="276"/>
        <end position="294"/>
    </location>
</feature>
<accession>A0AAE3KMV2</accession>
<gene>
    <name evidence="3" type="ORF">LX83_004912</name>
</gene>
<feature type="transmembrane region" description="Helical" evidence="1">
    <location>
        <begin position="153"/>
        <end position="174"/>
    </location>
</feature>
<dbReference type="AlphaFoldDB" id="A0AAE3KMV2"/>
<keyword evidence="4" id="KW-1185">Reference proteome</keyword>
<proteinExistence type="predicted"/>
<sequence>MLKNEQVVRPSARRIALLDVLRGTAILGTLGTNIWILTNPEGIIGFLNGAFYPGFTSLAAGAETLLRFLANGKSLALLTLLFGVGLEIQRQSAARRGRRWPGRYLWRATLLLVDGFLHYLLVVEFDVLMGYAVTSVVVAYLVATSARASRGWLVAAGALHVLLVGLATAALALLPAGQGGNPPPVTLYTEGGYLDQIRFRWEYLPLMRAEAVFILPMAVFLFLLGARLYRAGVFGADERGRMLRRRMLAVGLGVGLPLNVATTVSGLAALVLVDRYLIPPLVAIGLIGLVGWLVDRRGQRDGQPGQGWLARRLALVGRMALSCYMLQNLLGVVLCYGWGFGLAARFGANRTLWTVVLFAGICAALMAFSTLWLRRFSQGPVEIVWRWAYERPFRRSAESDRVAAAPR</sequence>
<feature type="transmembrane region" description="Helical" evidence="1">
    <location>
        <begin position="315"/>
        <end position="339"/>
    </location>
</feature>
<feature type="transmembrane region" description="Helical" evidence="1">
    <location>
        <begin position="211"/>
        <end position="229"/>
    </location>
</feature>
<keyword evidence="1" id="KW-1133">Transmembrane helix</keyword>
<dbReference type="InterPro" id="IPR052529">
    <property type="entry name" value="Bact_Transport_Assoc"/>
</dbReference>
<keyword evidence="1" id="KW-0472">Membrane</keyword>
<keyword evidence="1" id="KW-0812">Transmembrane</keyword>
<dbReference type="InterPro" id="IPR007349">
    <property type="entry name" value="DUF418"/>
</dbReference>
<feature type="transmembrane region" description="Helical" evidence="1">
    <location>
        <begin position="50"/>
        <end position="70"/>
    </location>
</feature>
<evidence type="ECO:0000256" key="1">
    <source>
        <dbReference type="SAM" id="Phobius"/>
    </source>
</evidence>
<feature type="domain" description="DUF418" evidence="2">
    <location>
        <begin position="228"/>
        <end position="388"/>
    </location>
</feature>
<organism evidence="3 4">
    <name type="scientific">Goodfellowiella coeruleoviolacea</name>
    <dbReference type="NCBI Taxonomy" id="334858"/>
    <lineage>
        <taxon>Bacteria</taxon>
        <taxon>Bacillati</taxon>
        <taxon>Actinomycetota</taxon>
        <taxon>Actinomycetes</taxon>
        <taxon>Pseudonocardiales</taxon>
        <taxon>Pseudonocardiaceae</taxon>
        <taxon>Goodfellowiella</taxon>
    </lineage>
</organism>
<comment type="caution">
    <text evidence="3">The sequence shown here is derived from an EMBL/GenBank/DDBJ whole genome shotgun (WGS) entry which is preliminary data.</text>
</comment>
<evidence type="ECO:0000313" key="4">
    <source>
        <dbReference type="Proteomes" id="UP001206128"/>
    </source>
</evidence>
<dbReference type="Pfam" id="PF04235">
    <property type="entry name" value="DUF418"/>
    <property type="match status" value="1"/>
</dbReference>
<dbReference type="PANTHER" id="PTHR30590">
    <property type="entry name" value="INNER MEMBRANE PROTEIN"/>
    <property type="match status" value="1"/>
</dbReference>
<dbReference type="PANTHER" id="PTHR30590:SF2">
    <property type="entry name" value="INNER MEMBRANE PROTEIN"/>
    <property type="match status" value="1"/>
</dbReference>
<protein>
    <recommendedName>
        <fullName evidence="2">DUF418 domain-containing protein</fullName>
    </recommendedName>
</protein>
<feature type="transmembrane region" description="Helical" evidence="1">
    <location>
        <begin position="20"/>
        <end position="38"/>
    </location>
</feature>
<reference evidence="3" key="1">
    <citation type="submission" date="2022-06" db="EMBL/GenBank/DDBJ databases">
        <title>Genomic Encyclopedia of Archaeal and Bacterial Type Strains, Phase II (KMG-II): from individual species to whole genera.</title>
        <authorList>
            <person name="Goeker M."/>
        </authorList>
    </citation>
    <scope>NUCLEOTIDE SEQUENCE</scope>
    <source>
        <strain evidence="3">DSM 43935</strain>
    </source>
</reference>
<feature type="transmembrane region" description="Helical" evidence="1">
    <location>
        <begin position="351"/>
        <end position="373"/>
    </location>
</feature>